<dbReference type="InterPro" id="IPR007048">
    <property type="entry name" value="IraD/Gp25-like"/>
</dbReference>
<keyword evidence="3" id="KW-1185">Reference proteome</keyword>
<sequence>MSGRHLAFPFRIGGDGRTRTPDGLDEHVKGELIQLLLTNPGERPFLPDFGGGVRRLVFENNSDVTAGVAKATISQAISHWLSARLELTALEVENDGATLRVGVQYKLLASGEEKALRFEHQL</sequence>
<dbReference type="Gene3D" id="3.10.450.40">
    <property type="match status" value="1"/>
</dbReference>
<protein>
    <recommendedName>
        <fullName evidence="1">IraD/Gp25-like domain-containing protein</fullName>
    </recommendedName>
</protein>
<dbReference type="RefSeq" id="WP_183326942.1">
    <property type="nucleotide sequence ID" value="NZ_JACHXP010000018.1"/>
</dbReference>
<dbReference type="AlphaFoldDB" id="A0A839VGR3"/>
<dbReference type="SUPFAM" id="SSF160719">
    <property type="entry name" value="gpW/gp25-like"/>
    <property type="match status" value="1"/>
</dbReference>
<reference evidence="2 3" key="1">
    <citation type="submission" date="2020-08" db="EMBL/GenBank/DDBJ databases">
        <title>Genomic Encyclopedia of Type Strains, Phase III (KMG-III): the genomes of soil and plant-associated and newly described type strains.</title>
        <authorList>
            <person name="Whitman W."/>
        </authorList>
    </citation>
    <scope>NUCLEOTIDE SEQUENCE [LARGE SCALE GENOMIC DNA]</scope>
    <source>
        <strain evidence="2 3">CECT 7282</strain>
    </source>
</reference>
<evidence type="ECO:0000313" key="3">
    <source>
        <dbReference type="Proteomes" id="UP000547614"/>
    </source>
</evidence>
<dbReference type="EMBL" id="JACHXP010000018">
    <property type="protein sequence ID" value="MBB3191867.1"/>
    <property type="molecule type" value="Genomic_DNA"/>
</dbReference>
<organism evidence="2 3">
    <name type="scientific">Halomonas cerina</name>
    <dbReference type="NCBI Taxonomy" id="447424"/>
    <lineage>
        <taxon>Bacteria</taxon>
        <taxon>Pseudomonadati</taxon>
        <taxon>Pseudomonadota</taxon>
        <taxon>Gammaproteobacteria</taxon>
        <taxon>Oceanospirillales</taxon>
        <taxon>Halomonadaceae</taxon>
        <taxon>Halomonas</taxon>
    </lineage>
</organism>
<name>A0A839VGR3_9GAMM</name>
<evidence type="ECO:0000313" key="2">
    <source>
        <dbReference type="EMBL" id="MBB3191867.1"/>
    </source>
</evidence>
<accession>A0A839VGR3</accession>
<comment type="caution">
    <text evidence="2">The sequence shown here is derived from an EMBL/GenBank/DDBJ whole genome shotgun (WGS) entry which is preliminary data.</text>
</comment>
<gene>
    <name evidence="2" type="ORF">FHR94_003141</name>
</gene>
<evidence type="ECO:0000259" key="1">
    <source>
        <dbReference type="Pfam" id="PF04965"/>
    </source>
</evidence>
<feature type="domain" description="IraD/Gp25-like" evidence="1">
    <location>
        <begin position="24"/>
        <end position="110"/>
    </location>
</feature>
<dbReference type="Pfam" id="PF04965">
    <property type="entry name" value="GPW_gp25"/>
    <property type="match status" value="1"/>
</dbReference>
<proteinExistence type="predicted"/>
<dbReference type="Proteomes" id="UP000547614">
    <property type="component" value="Unassembled WGS sequence"/>
</dbReference>